<evidence type="ECO:0000256" key="1">
    <source>
        <dbReference type="SAM" id="MobiDB-lite"/>
    </source>
</evidence>
<feature type="transmembrane region" description="Helical" evidence="2">
    <location>
        <begin position="39"/>
        <end position="61"/>
    </location>
</feature>
<gene>
    <name evidence="3" type="ORF">D5039_08095</name>
</gene>
<dbReference type="RefSeq" id="WP_010109735.1">
    <property type="nucleotide sequence ID" value="NZ_QZCW01000001.1"/>
</dbReference>
<organism evidence="3 4">
    <name type="scientific">Verminephrobacter aporrectodeae subsp. tuberculatae</name>
    <dbReference type="NCBI Taxonomy" id="1110392"/>
    <lineage>
        <taxon>Bacteria</taxon>
        <taxon>Pseudomonadati</taxon>
        <taxon>Pseudomonadota</taxon>
        <taxon>Betaproteobacteria</taxon>
        <taxon>Burkholderiales</taxon>
        <taxon>Comamonadaceae</taxon>
        <taxon>Verminephrobacter</taxon>
    </lineage>
</organism>
<protein>
    <recommendedName>
        <fullName evidence="5">5-bromo-4-chloroindolyl phosphate hydrolysis protein</fullName>
    </recommendedName>
</protein>
<keyword evidence="2" id="KW-1133">Transmembrane helix</keyword>
<evidence type="ECO:0000313" key="4">
    <source>
        <dbReference type="Proteomes" id="UP001208935"/>
    </source>
</evidence>
<feature type="transmembrane region" description="Helical" evidence="2">
    <location>
        <begin position="12"/>
        <end position="33"/>
    </location>
</feature>
<feature type="region of interest" description="Disordered" evidence="1">
    <location>
        <begin position="272"/>
        <end position="294"/>
    </location>
</feature>
<dbReference type="Proteomes" id="UP001208935">
    <property type="component" value="Unassembled WGS sequence"/>
</dbReference>
<proteinExistence type="predicted"/>
<keyword evidence="2" id="KW-0812">Transmembrane</keyword>
<accession>A0ABT3KS17</accession>
<sequence length="294" mass="32908">MSKKTPYWLDYLQHPAHLMAVGVGCVAALVASLPWGGDGFGLTLLAMAALETVAIAVIPGLPRFRQWADEQERNRTLNQMYARLQAEIEAHGGSDHLQNFLRMTDRVASLYRMAEDAHSTLTRFDVQQLEDTTIDFLRLCLSDAAMKEARHKGSDSESTIRNKLHEVQQAMQRPDLSQHEMVQLRRAESDFTEALRRHSRMASRRAMLDAALLSMPIRMDEVYQMVMTAPRSGNMGSLLEESLAKLRISEEVSMDLDQELGLPIPPYRSAAPVAAPQAPAATAPRKRATIQTRN</sequence>
<feature type="compositionally biased region" description="Low complexity" evidence="1">
    <location>
        <begin position="272"/>
        <end position="283"/>
    </location>
</feature>
<dbReference type="EMBL" id="QZCW01000001">
    <property type="protein sequence ID" value="MCW5321122.1"/>
    <property type="molecule type" value="Genomic_DNA"/>
</dbReference>
<keyword evidence="4" id="KW-1185">Reference proteome</keyword>
<evidence type="ECO:0008006" key="5">
    <source>
        <dbReference type="Google" id="ProtNLM"/>
    </source>
</evidence>
<dbReference type="PROSITE" id="PS51257">
    <property type="entry name" value="PROKAR_LIPOPROTEIN"/>
    <property type="match status" value="1"/>
</dbReference>
<evidence type="ECO:0000256" key="2">
    <source>
        <dbReference type="SAM" id="Phobius"/>
    </source>
</evidence>
<evidence type="ECO:0000313" key="3">
    <source>
        <dbReference type="EMBL" id="MCW5321122.1"/>
    </source>
</evidence>
<keyword evidence="2" id="KW-0472">Membrane</keyword>
<reference evidence="4" key="1">
    <citation type="submission" date="2023-07" db="EMBL/GenBank/DDBJ databases">
        <title>Verminephrobacter genomes.</title>
        <authorList>
            <person name="Lund M.B."/>
        </authorList>
    </citation>
    <scope>NUCLEOTIDE SEQUENCE [LARGE SCALE GENOMIC DNA]</scope>
    <source>
        <strain evidence="4">AtM5-05</strain>
    </source>
</reference>
<name>A0ABT3KS17_9BURK</name>
<comment type="caution">
    <text evidence="3">The sequence shown here is derived from an EMBL/GenBank/DDBJ whole genome shotgun (WGS) entry which is preliminary data.</text>
</comment>